<dbReference type="Proteomes" id="UP000005226">
    <property type="component" value="Chromosome 20"/>
</dbReference>
<dbReference type="Gene3D" id="3.30.559.10">
    <property type="entry name" value="Chloramphenicol acetyltransferase-like domain"/>
    <property type="match status" value="2"/>
</dbReference>
<evidence type="ECO:0000313" key="3">
    <source>
        <dbReference type="Ensembl" id="ENSTRUP00000087365.1"/>
    </source>
</evidence>
<evidence type="ECO:0000259" key="2">
    <source>
        <dbReference type="Pfam" id="PF00755"/>
    </source>
</evidence>
<name>A0A674PNY7_TAKRU</name>
<dbReference type="SUPFAM" id="SSF52777">
    <property type="entry name" value="CoA-dependent acyltransferases"/>
    <property type="match status" value="2"/>
</dbReference>
<reference evidence="3" key="3">
    <citation type="submission" date="2025-09" db="UniProtKB">
        <authorList>
            <consortium name="Ensembl"/>
        </authorList>
    </citation>
    <scope>IDENTIFICATION</scope>
</reference>
<dbReference type="FunFam" id="1.10.275.20:FF:000001">
    <property type="entry name" value="carnitine O-palmitoyltransferase 2, mitochondrial"/>
    <property type="match status" value="1"/>
</dbReference>
<proteinExistence type="inferred from homology"/>
<dbReference type="GO" id="GO:0006635">
    <property type="term" value="P:fatty acid beta-oxidation"/>
    <property type="evidence" value="ECO:0007669"/>
    <property type="project" value="TreeGrafter"/>
</dbReference>
<feature type="domain" description="Choline/carnitine acyltransferase" evidence="2">
    <location>
        <begin position="61"/>
        <end position="122"/>
    </location>
</feature>
<dbReference type="PANTHER" id="PTHR22589:SF16">
    <property type="entry name" value="CARNITINE O-PALMITOYLTRANSFERASE 2, MITOCHONDRIAL"/>
    <property type="match status" value="1"/>
</dbReference>
<dbReference type="GeneTree" id="ENSGT01150000286999"/>
<dbReference type="InterPro" id="IPR000542">
    <property type="entry name" value="Carn_acyl_trans"/>
</dbReference>
<dbReference type="GO" id="GO:0005739">
    <property type="term" value="C:mitochondrion"/>
    <property type="evidence" value="ECO:0007669"/>
    <property type="project" value="TreeGrafter"/>
</dbReference>
<reference evidence="3 4" key="1">
    <citation type="journal article" date="2011" name="Genome Biol. Evol.">
        <title>Integration of the genetic map and genome assembly of fugu facilitates insights into distinct features of genome evolution in teleosts and mammals.</title>
        <authorList>
            <person name="Kai W."/>
            <person name="Kikuchi K."/>
            <person name="Tohari S."/>
            <person name="Chew A.K."/>
            <person name="Tay A."/>
            <person name="Fujiwara A."/>
            <person name="Hosoya S."/>
            <person name="Suetake H."/>
            <person name="Naruse K."/>
            <person name="Brenner S."/>
            <person name="Suzuki Y."/>
            <person name="Venkatesh B."/>
        </authorList>
    </citation>
    <scope>NUCLEOTIDE SEQUENCE [LARGE SCALE GENOMIC DNA]</scope>
</reference>
<dbReference type="InterPro" id="IPR023213">
    <property type="entry name" value="CAT-like_dom_sf"/>
</dbReference>
<comment type="similarity">
    <text evidence="1">Belongs to the carnitine/choline acetyltransferase family.</text>
</comment>
<dbReference type="PANTHER" id="PTHR22589">
    <property type="entry name" value="CARNITINE O-ACYLTRANSFERASE"/>
    <property type="match status" value="1"/>
</dbReference>
<evidence type="ECO:0000313" key="4">
    <source>
        <dbReference type="Proteomes" id="UP000005226"/>
    </source>
</evidence>
<dbReference type="Ensembl" id="ENSTRUT00000087912.1">
    <property type="protein sequence ID" value="ENSTRUP00000087365.1"/>
    <property type="gene ID" value="ENSTRUG00000028618.1"/>
</dbReference>
<dbReference type="InterPro" id="IPR039551">
    <property type="entry name" value="Cho/carn_acyl_trans"/>
</dbReference>
<accession>A0A674PNY7</accession>
<dbReference type="AlphaFoldDB" id="A0A674PNY7"/>
<organism evidence="3 4">
    <name type="scientific">Takifugu rubripes</name>
    <name type="common">Japanese pufferfish</name>
    <name type="synonym">Fugu rubripes</name>
    <dbReference type="NCBI Taxonomy" id="31033"/>
    <lineage>
        <taxon>Eukaryota</taxon>
        <taxon>Metazoa</taxon>
        <taxon>Chordata</taxon>
        <taxon>Craniata</taxon>
        <taxon>Vertebrata</taxon>
        <taxon>Euteleostomi</taxon>
        <taxon>Actinopterygii</taxon>
        <taxon>Neopterygii</taxon>
        <taxon>Teleostei</taxon>
        <taxon>Neoteleostei</taxon>
        <taxon>Acanthomorphata</taxon>
        <taxon>Eupercaria</taxon>
        <taxon>Tetraodontiformes</taxon>
        <taxon>Tetradontoidea</taxon>
        <taxon>Tetraodontidae</taxon>
        <taxon>Takifugu</taxon>
    </lineage>
</organism>
<keyword evidence="4" id="KW-1185">Reference proteome</keyword>
<dbReference type="Pfam" id="PF00755">
    <property type="entry name" value="Carn_acyltransf"/>
    <property type="match status" value="1"/>
</dbReference>
<gene>
    <name evidence="3" type="primary">CPT2</name>
    <name evidence="3" type="synonym">LOC115247131</name>
</gene>
<protein>
    <submittedName>
        <fullName evidence="3">Carnitine palmitoyltransferase 2</fullName>
    </submittedName>
</protein>
<reference evidence="3" key="2">
    <citation type="submission" date="2025-08" db="UniProtKB">
        <authorList>
            <consortium name="Ensembl"/>
        </authorList>
    </citation>
    <scope>IDENTIFICATION</scope>
</reference>
<dbReference type="GO" id="GO:0004095">
    <property type="term" value="F:carnitine O-palmitoyltransferase activity"/>
    <property type="evidence" value="ECO:0007669"/>
    <property type="project" value="TreeGrafter"/>
</dbReference>
<evidence type="ECO:0000256" key="1">
    <source>
        <dbReference type="ARBA" id="ARBA00005232"/>
    </source>
</evidence>
<sequence>MANLLSARYTALLGKPAKLNLRISALDIRRINYSSKKPSSGDYLQQSLVPTMHYQKSLPRLPIPNLEDTMRRFLAAKRPLLSDHQFRTTEKIAQDFLNGVGRELHKELVAKDKINKHTSYISGQGLYCHLYGLRDLALSKDQELHSLYTDCDLDGFTLPTSTVATSVLAVFAPDVPDGFGVHYFLQDNAINCSFASYQADSHKDFSRCVNKSLEDIFTVLEEKTLS</sequence>